<dbReference type="AlphaFoldDB" id="A0A9Q1F5G5"/>
<dbReference type="Proteomes" id="UP001152622">
    <property type="component" value="Chromosome 8"/>
</dbReference>
<gene>
    <name evidence="1" type="ORF">SKAU_G00228960</name>
</gene>
<organism evidence="1 2">
    <name type="scientific">Synaphobranchus kaupii</name>
    <name type="common">Kaup's arrowtooth eel</name>
    <dbReference type="NCBI Taxonomy" id="118154"/>
    <lineage>
        <taxon>Eukaryota</taxon>
        <taxon>Metazoa</taxon>
        <taxon>Chordata</taxon>
        <taxon>Craniata</taxon>
        <taxon>Vertebrata</taxon>
        <taxon>Euteleostomi</taxon>
        <taxon>Actinopterygii</taxon>
        <taxon>Neopterygii</taxon>
        <taxon>Teleostei</taxon>
        <taxon>Anguilliformes</taxon>
        <taxon>Synaphobranchidae</taxon>
        <taxon>Synaphobranchus</taxon>
    </lineage>
</organism>
<keyword evidence="2" id="KW-1185">Reference proteome</keyword>
<comment type="caution">
    <text evidence="1">The sequence shown here is derived from an EMBL/GenBank/DDBJ whole genome shotgun (WGS) entry which is preliminary data.</text>
</comment>
<accession>A0A9Q1F5G5</accession>
<protein>
    <submittedName>
        <fullName evidence="1">Uncharacterized protein</fullName>
    </submittedName>
</protein>
<dbReference type="EMBL" id="JAINUF010000008">
    <property type="protein sequence ID" value="KAJ8351420.1"/>
    <property type="molecule type" value="Genomic_DNA"/>
</dbReference>
<proteinExistence type="predicted"/>
<reference evidence="1" key="1">
    <citation type="journal article" date="2023" name="Science">
        <title>Genome structures resolve the early diversification of teleost fishes.</title>
        <authorList>
            <person name="Parey E."/>
            <person name="Louis A."/>
            <person name="Montfort J."/>
            <person name="Bouchez O."/>
            <person name="Roques C."/>
            <person name="Iampietro C."/>
            <person name="Lluch J."/>
            <person name="Castinel A."/>
            <person name="Donnadieu C."/>
            <person name="Desvignes T."/>
            <person name="Floi Bucao C."/>
            <person name="Jouanno E."/>
            <person name="Wen M."/>
            <person name="Mejri S."/>
            <person name="Dirks R."/>
            <person name="Jansen H."/>
            <person name="Henkel C."/>
            <person name="Chen W.J."/>
            <person name="Zahm M."/>
            <person name="Cabau C."/>
            <person name="Klopp C."/>
            <person name="Thompson A.W."/>
            <person name="Robinson-Rechavi M."/>
            <person name="Braasch I."/>
            <person name="Lecointre G."/>
            <person name="Bobe J."/>
            <person name="Postlethwait J.H."/>
            <person name="Berthelot C."/>
            <person name="Roest Crollius H."/>
            <person name="Guiguen Y."/>
        </authorList>
    </citation>
    <scope>NUCLEOTIDE SEQUENCE</scope>
    <source>
        <strain evidence="1">WJC10195</strain>
    </source>
</reference>
<sequence>MPFLEFLIMPSPSGKRETWSLEVRKLPGTQLKRNAAFSAGRFRASDAGRFVSRPPARSFAVAFRQGRTGVLLHEWDLTHRTAIGRPARLSLVSVRPVSRRRCSEGSSFGAAAPGDGWSVGGLAADVYPSAPPISQSIAALSRRRGRRAAGRQDSLVSTFITFRRERPRVWTAST</sequence>
<name>A0A9Q1F5G5_SYNKA</name>
<evidence type="ECO:0000313" key="1">
    <source>
        <dbReference type="EMBL" id="KAJ8351420.1"/>
    </source>
</evidence>
<evidence type="ECO:0000313" key="2">
    <source>
        <dbReference type="Proteomes" id="UP001152622"/>
    </source>
</evidence>